<feature type="compositionally biased region" description="Basic and acidic residues" evidence="2">
    <location>
        <begin position="544"/>
        <end position="555"/>
    </location>
</feature>
<reference evidence="5 6" key="1">
    <citation type="submission" date="2023-07" db="EMBL/GenBank/DDBJ databases">
        <title>Sequencing the genomes of 1000 actinobacteria strains.</title>
        <authorList>
            <person name="Klenk H.-P."/>
        </authorList>
    </citation>
    <scope>NUCLEOTIDE SEQUENCE [LARGE SCALE GENOMIC DNA]</scope>
    <source>
        <strain evidence="5 6">DSM 43749</strain>
    </source>
</reference>
<comment type="caution">
    <text evidence="5">The sequence shown here is derived from an EMBL/GenBank/DDBJ whole genome shotgun (WGS) entry which is preliminary data.</text>
</comment>
<organism evidence="5 6">
    <name type="scientific">Saccharothrix longispora</name>
    <dbReference type="NCBI Taxonomy" id="33920"/>
    <lineage>
        <taxon>Bacteria</taxon>
        <taxon>Bacillati</taxon>
        <taxon>Actinomycetota</taxon>
        <taxon>Actinomycetes</taxon>
        <taxon>Pseudonocardiales</taxon>
        <taxon>Pseudonocardiaceae</taxon>
        <taxon>Saccharothrix</taxon>
    </lineage>
</organism>
<dbReference type="PANTHER" id="PTHR12993:SF11">
    <property type="entry name" value="N-ACETYLGLUCOSAMINYL-PHOSPHATIDYLINOSITOL DE-N-ACETYLASE"/>
    <property type="match status" value="1"/>
</dbReference>
<evidence type="ECO:0000256" key="3">
    <source>
        <dbReference type="SAM" id="SignalP"/>
    </source>
</evidence>
<dbReference type="Proteomes" id="UP001268819">
    <property type="component" value="Unassembled WGS sequence"/>
</dbReference>
<dbReference type="Gene3D" id="2.60.40.1190">
    <property type="match status" value="1"/>
</dbReference>
<dbReference type="Gene3D" id="3.40.50.10320">
    <property type="entry name" value="LmbE-like"/>
    <property type="match status" value="1"/>
</dbReference>
<evidence type="ECO:0000313" key="6">
    <source>
        <dbReference type="Proteomes" id="UP001268819"/>
    </source>
</evidence>
<name>A0ABU1PVV8_9PSEU</name>
<proteinExistence type="predicted"/>
<dbReference type="PANTHER" id="PTHR12993">
    <property type="entry name" value="N-ACETYLGLUCOSAMINYL-PHOSPHATIDYLINOSITOL DE-N-ACETYLASE-RELATED"/>
    <property type="match status" value="1"/>
</dbReference>
<feature type="chain" id="PRO_5045606792" evidence="3">
    <location>
        <begin position="27"/>
        <end position="588"/>
    </location>
</feature>
<evidence type="ECO:0000259" key="4">
    <source>
        <dbReference type="Pfam" id="PF06452"/>
    </source>
</evidence>
<feature type="signal peptide" evidence="3">
    <location>
        <begin position="1"/>
        <end position="26"/>
    </location>
</feature>
<evidence type="ECO:0000256" key="2">
    <source>
        <dbReference type="SAM" id="MobiDB-lite"/>
    </source>
</evidence>
<dbReference type="InterPro" id="IPR010502">
    <property type="entry name" value="Carb-bd_dom_fam9"/>
</dbReference>
<keyword evidence="3" id="KW-0732">Signal</keyword>
<sequence>MGSSTTGRHRRGLVMGIALAASVTTAAPLAARPPEVLDPAHVDVLFIGAHPDDEFQSLAALGQWQEDDGLRAGVATITRGEGGGNAVGEEEGAALGLLREAEQREAVGSVGIDHVHYLDKPDFWYTLSAPLTAAVWDGPPQRADTLERLVRLVRATTPDVVVTMDPRPFDQHGAHQSAGRLATEAFLLAGDSSAFPSQLTEEGYRAWRPDRLLAQNWRFAGPTGPACEARTLVDPAAGLPVEGVWEGTWSRRYGRTWAQRERDAARAHASQGFAALPPTVDTPVDLLPCDWFTVLAENGTPVPAATAGHDEPPHGEFAGWARRVGLPALARDAERDPPPTPATAIHGVGEAPRVDGVADDREYPAAPLDLVHWQGPGCRDTADCSARARLSRHGDDLFAHVDVTDDVHGTALAARDCKRHWRTDAVEIALDPRGDSADTSTTFKLAVLPFTAEGGSCAARDADQHQGPAPEVEHAAVPRDGGYSVEVRIPVRALPDRVDPAALTLNVLVYDSDTRDRTGRTRLAWSPSGSAQADPRAWGTARLADYDPPARDRAEPVIPTGAASSADSLRSRLQGIRTGVPPGVGPRR</sequence>
<dbReference type="Pfam" id="PF06452">
    <property type="entry name" value="CBM9_1"/>
    <property type="match status" value="1"/>
</dbReference>
<evidence type="ECO:0000313" key="5">
    <source>
        <dbReference type="EMBL" id="MDR6594777.1"/>
    </source>
</evidence>
<dbReference type="EMBL" id="JAVDSG010000001">
    <property type="protein sequence ID" value="MDR6594777.1"/>
    <property type="molecule type" value="Genomic_DNA"/>
</dbReference>
<evidence type="ECO:0000256" key="1">
    <source>
        <dbReference type="ARBA" id="ARBA00022833"/>
    </source>
</evidence>
<dbReference type="InterPro" id="IPR003737">
    <property type="entry name" value="GlcNAc_PI_deacetylase-related"/>
</dbReference>
<dbReference type="Pfam" id="PF02585">
    <property type="entry name" value="PIG-L"/>
    <property type="match status" value="1"/>
</dbReference>
<keyword evidence="6" id="KW-1185">Reference proteome</keyword>
<dbReference type="RefSeq" id="WP_310307803.1">
    <property type="nucleotide sequence ID" value="NZ_BAAAXB010000001.1"/>
</dbReference>
<dbReference type="SUPFAM" id="SSF102588">
    <property type="entry name" value="LmbE-like"/>
    <property type="match status" value="1"/>
</dbReference>
<feature type="region of interest" description="Disordered" evidence="2">
    <location>
        <begin position="520"/>
        <end position="588"/>
    </location>
</feature>
<dbReference type="InterPro" id="IPR024078">
    <property type="entry name" value="LmbE-like_dom_sf"/>
</dbReference>
<protein>
    <submittedName>
        <fullName evidence="5">LmbE family N-acetylglucosaminyl deacetylase</fullName>
    </submittedName>
</protein>
<keyword evidence="1" id="KW-0862">Zinc</keyword>
<gene>
    <name evidence="5" type="ORF">J2S66_003161</name>
</gene>
<feature type="domain" description="Carbohydrate-binding" evidence="4">
    <location>
        <begin position="354"/>
        <end position="544"/>
    </location>
</feature>
<accession>A0ABU1PVV8</accession>
<feature type="compositionally biased region" description="Low complexity" evidence="2">
    <location>
        <begin position="562"/>
        <end position="573"/>
    </location>
</feature>
<dbReference type="SUPFAM" id="SSF49344">
    <property type="entry name" value="CBD9-like"/>
    <property type="match status" value="1"/>
</dbReference>